<accession>A0A5Q0QB01</accession>
<gene>
    <name evidence="1" type="ORF">GFH32_09940</name>
</gene>
<name>A0A5Q0QB01_9SPHI</name>
<reference evidence="1 2" key="1">
    <citation type="submission" date="2019-10" db="EMBL/GenBank/DDBJ databases">
        <authorList>
            <person name="Dong K."/>
        </authorList>
    </citation>
    <scope>NUCLEOTIDE SEQUENCE [LARGE SCALE GENOMIC DNA]</scope>
    <source>
        <strain evidence="2">dk4302</strain>
    </source>
</reference>
<organism evidence="1 2">
    <name type="scientific">Sphingobacterium zhuxiongii</name>
    <dbReference type="NCBI Taxonomy" id="2662364"/>
    <lineage>
        <taxon>Bacteria</taxon>
        <taxon>Pseudomonadati</taxon>
        <taxon>Bacteroidota</taxon>
        <taxon>Sphingobacteriia</taxon>
        <taxon>Sphingobacteriales</taxon>
        <taxon>Sphingobacteriaceae</taxon>
        <taxon>Sphingobacterium</taxon>
    </lineage>
</organism>
<sequence length="119" mass="13496">MKNLNPILIFMLIFMCACSKDKDNPNVPSCYKEMKERFEKVLKCTKQNSMEVNLYSALYQGKTIFFPMTMCPTCSTVAPAEGYTCAGEKVTIEKFSDVGTITLIYNSCTKKYKEAPLKI</sequence>
<dbReference type="PROSITE" id="PS51257">
    <property type="entry name" value="PROKAR_LIPOPROTEIN"/>
    <property type="match status" value="1"/>
</dbReference>
<evidence type="ECO:0008006" key="3">
    <source>
        <dbReference type="Google" id="ProtNLM"/>
    </source>
</evidence>
<evidence type="ECO:0000313" key="2">
    <source>
        <dbReference type="Proteomes" id="UP000326921"/>
    </source>
</evidence>
<evidence type="ECO:0000313" key="1">
    <source>
        <dbReference type="EMBL" id="QGA26626.1"/>
    </source>
</evidence>
<dbReference type="AlphaFoldDB" id="A0A5Q0QB01"/>
<protein>
    <recommendedName>
        <fullName evidence="3">Lipoprotein</fullName>
    </recommendedName>
</protein>
<dbReference type="RefSeq" id="WP_153511475.1">
    <property type="nucleotide sequence ID" value="NZ_CP045652.1"/>
</dbReference>
<dbReference type="Proteomes" id="UP000326921">
    <property type="component" value="Chromosome"/>
</dbReference>
<proteinExistence type="predicted"/>
<dbReference type="KEGG" id="sphe:GFH32_09940"/>
<dbReference type="EMBL" id="CP045652">
    <property type="protein sequence ID" value="QGA26626.1"/>
    <property type="molecule type" value="Genomic_DNA"/>
</dbReference>
<keyword evidence="2" id="KW-1185">Reference proteome</keyword>